<keyword evidence="2" id="KW-0808">Transferase</keyword>
<feature type="domain" description="GHMP kinase N-terminal" evidence="8">
    <location>
        <begin position="127"/>
        <end position="200"/>
    </location>
</feature>
<evidence type="ECO:0000256" key="1">
    <source>
        <dbReference type="ARBA" id="ARBA00006566"/>
    </source>
</evidence>
<evidence type="ECO:0000256" key="3">
    <source>
        <dbReference type="ARBA" id="ARBA00022741"/>
    </source>
</evidence>
<dbReference type="InterPro" id="IPR013750">
    <property type="entry name" value="GHMP_kinase_C_dom"/>
</dbReference>
<keyword evidence="4" id="KW-0418">Kinase</keyword>
<evidence type="ECO:0000313" key="12">
    <source>
        <dbReference type="Proteomes" id="UP000594262"/>
    </source>
</evidence>
<dbReference type="InterPro" id="IPR006204">
    <property type="entry name" value="GHMP_kinase_N_dom"/>
</dbReference>
<dbReference type="PROSITE" id="PS00627">
    <property type="entry name" value="GHMP_KINASES_ATP"/>
    <property type="match status" value="1"/>
</dbReference>
<protein>
    <recommendedName>
        <fullName evidence="13">N-acetylgalactosamine kinase</fullName>
    </recommendedName>
</protein>
<feature type="domain" description="Galactokinase N-terminal" evidence="10">
    <location>
        <begin position="32"/>
        <end position="79"/>
    </location>
</feature>
<comment type="similarity">
    <text evidence="1">Belongs to the GHMP kinase family. GalK subfamily.</text>
</comment>
<evidence type="ECO:0000256" key="7">
    <source>
        <dbReference type="ARBA" id="ARBA00023277"/>
    </source>
</evidence>
<dbReference type="InterPro" id="IPR006203">
    <property type="entry name" value="GHMP_knse_ATP-bd_CS"/>
</dbReference>
<dbReference type="InterPro" id="IPR019539">
    <property type="entry name" value="GalKase_N"/>
</dbReference>
<dbReference type="Pfam" id="PF08544">
    <property type="entry name" value="GHMP_kinases_C"/>
    <property type="match status" value="1"/>
</dbReference>
<evidence type="ECO:0000256" key="6">
    <source>
        <dbReference type="ARBA" id="ARBA00023144"/>
    </source>
</evidence>
<dbReference type="GO" id="GO:0004335">
    <property type="term" value="F:galactokinase activity"/>
    <property type="evidence" value="ECO:0007669"/>
    <property type="project" value="InterPro"/>
</dbReference>
<dbReference type="PANTHER" id="PTHR10457">
    <property type="entry name" value="MEVALONATE KINASE/GALACTOKINASE"/>
    <property type="match status" value="1"/>
</dbReference>
<dbReference type="InterPro" id="IPR000705">
    <property type="entry name" value="Galactokinase"/>
</dbReference>
<evidence type="ECO:0000256" key="5">
    <source>
        <dbReference type="ARBA" id="ARBA00022840"/>
    </source>
</evidence>
<dbReference type="RefSeq" id="XP_066912757.1">
    <property type="nucleotide sequence ID" value="XM_067056656.1"/>
</dbReference>
<evidence type="ECO:0000256" key="4">
    <source>
        <dbReference type="ARBA" id="ARBA00022777"/>
    </source>
</evidence>
<evidence type="ECO:0000313" key="11">
    <source>
        <dbReference type="EnsemblMetazoa" id="CLYHEMP024588.2"/>
    </source>
</evidence>
<dbReference type="Gene3D" id="3.30.70.3170">
    <property type="match status" value="1"/>
</dbReference>
<feature type="domain" description="GHMP kinase C-terminal" evidence="9">
    <location>
        <begin position="363"/>
        <end position="434"/>
    </location>
</feature>
<dbReference type="PANTHER" id="PTHR10457:SF7">
    <property type="entry name" value="GALACTOKINASE-RELATED"/>
    <property type="match status" value="1"/>
</dbReference>
<dbReference type="InterPro" id="IPR036554">
    <property type="entry name" value="GHMP_kinase_C_sf"/>
</dbReference>
<evidence type="ECO:0000256" key="2">
    <source>
        <dbReference type="ARBA" id="ARBA00022679"/>
    </source>
</evidence>
<dbReference type="Gene3D" id="3.30.230.10">
    <property type="match status" value="1"/>
</dbReference>
<dbReference type="Proteomes" id="UP000594262">
    <property type="component" value="Unplaced"/>
</dbReference>
<dbReference type="Pfam" id="PF00288">
    <property type="entry name" value="GHMP_kinases_N"/>
    <property type="match status" value="1"/>
</dbReference>
<proteinExistence type="inferred from homology"/>
<dbReference type="PIRSF" id="PIRSF000530">
    <property type="entry name" value="Galactokinase"/>
    <property type="match status" value="1"/>
</dbReference>
<accession>A0A7M5XK32</accession>
<sequence>MGDQPPSVYSRLEDVYNNVSVAKERLEEIRNHFLKKYDEEPTFYCRAPGRVNIIGEHIDYCGYGVLPMALEQDIIIACSLSNDGKYRMSTTVDGMQDKEVDLKDIEIKGHDWHDYYLCGHKAILAQGIDCLQGMKTLVDGTVPKSAGLSSSSALVCCSALVSMTANNESFSRLVLGEACQKSEKYVGIEGGGMDQAISYLAEKGTAKFVEFNPLRAVDVRLPNGVSFVIANSLREMTKSEDPGKYYNKRVSECRIAAQILSKKFGKEWRKTRRLVDTQNVLEKTLPEMVELVEMLNKTPYTREEICKELEITDDELITECLNPTTAQAQEFKLYNRAKHVYSEANRVLRYKEVCASDVENKTKVLGDLMNESQESCSKDYECSCAELDELTEICRNAGALGSRLTGAGWGGCTVSLVPTEKVDEFISKVKTQYYDPQPTRRERVKEALFATEPGSGAAVLKNVEF</sequence>
<dbReference type="NCBIfam" id="TIGR00131">
    <property type="entry name" value="gal_kin"/>
    <property type="match status" value="1"/>
</dbReference>
<keyword evidence="5" id="KW-0067">ATP-binding</keyword>
<keyword evidence="7" id="KW-0119">Carbohydrate metabolism</keyword>
<dbReference type="EnsemblMetazoa" id="CLYHEMT024588.2">
    <property type="protein sequence ID" value="CLYHEMP024588.2"/>
    <property type="gene ID" value="CLYHEMG024588"/>
</dbReference>
<keyword evidence="6" id="KW-0299">Galactose metabolism</keyword>
<dbReference type="PRINTS" id="PR00959">
    <property type="entry name" value="MEVGALKINASE"/>
</dbReference>
<organism evidence="11 12">
    <name type="scientific">Clytia hemisphaerica</name>
    <dbReference type="NCBI Taxonomy" id="252671"/>
    <lineage>
        <taxon>Eukaryota</taxon>
        <taxon>Metazoa</taxon>
        <taxon>Cnidaria</taxon>
        <taxon>Hydrozoa</taxon>
        <taxon>Hydroidolina</taxon>
        <taxon>Leptothecata</taxon>
        <taxon>Obeliida</taxon>
        <taxon>Clytiidae</taxon>
        <taxon>Clytia</taxon>
    </lineage>
</organism>
<dbReference type="InterPro" id="IPR006206">
    <property type="entry name" value="Mevalonate/galactokinase"/>
</dbReference>
<dbReference type="InterPro" id="IPR014721">
    <property type="entry name" value="Ribsml_uS5_D2-typ_fold_subgr"/>
</dbReference>
<dbReference type="AlphaFoldDB" id="A0A7M5XK32"/>
<dbReference type="PROSITE" id="PS00106">
    <property type="entry name" value="GALACTOKINASE"/>
    <property type="match status" value="1"/>
</dbReference>
<keyword evidence="3" id="KW-0547">Nucleotide-binding</keyword>
<dbReference type="InterPro" id="IPR020568">
    <property type="entry name" value="Ribosomal_Su5_D2-typ_SF"/>
</dbReference>
<dbReference type="Pfam" id="PF10509">
    <property type="entry name" value="GalKase_gal_bdg"/>
    <property type="match status" value="1"/>
</dbReference>
<reference evidence="11" key="1">
    <citation type="submission" date="2021-01" db="UniProtKB">
        <authorList>
            <consortium name="EnsemblMetazoa"/>
        </authorList>
    </citation>
    <scope>IDENTIFICATION</scope>
</reference>
<dbReference type="Gene3D" id="1.20.1440.340">
    <property type="match status" value="1"/>
</dbReference>
<dbReference type="SUPFAM" id="SSF55060">
    <property type="entry name" value="GHMP Kinase, C-terminal domain"/>
    <property type="match status" value="1"/>
</dbReference>
<dbReference type="GO" id="GO:0006012">
    <property type="term" value="P:galactose metabolic process"/>
    <property type="evidence" value="ECO:0007669"/>
    <property type="project" value="UniProtKB-KW"/>
</dbReference>
<evidence type="ECO:0008006" key="13">
    <source>
        <dbReference type="Google" id="ProtNLM"/>
    </source>
</evidence>
<dbReference type="GO" id="GO:0005829">
    <property type="term" value="C:cytosol"/>
    <property type="evidence" value="ECO:0007669"/>
    <property type="project" value="TreeGrafter"/>
</dbReference>
<evidence type="ECO:0000259" key="8">
    <source>
        <dbReference type="Pfam" id="PF00288"/>
    </source>
</evidence>
<dbReference type="FunFam" id="1.20.1440.340:FF:000003">
    <property type="entry name" value="GAL1p Galactokinase"/>
    <property type="match status" value="1"/>
</dbReference>
<dbReference type="PRINTS" id="PR00473">
    <property type="entry name" value="GALCTOKINASE"/>
</dbReference>
<keyword evidence="12" id="KW-1185">Reference proteome</keyword>
<dbReference type="OrthoDB" id="187738at2759"/>
<dbReference type="SUPFAM" id="SSF54211">
    <property type="entry name" value="Ribosomal protein S5 domain 2-like"/>
    <property type="match status" value="1"/>
</dbReference>
<dbReference type="GeneID" id="136800040"/>
<dbReference type="EnsemblMetazoa" id="CLYHEMT024588.1">
    <property type="protein sequence ID" value="CLYHEMP024588.1"/>
    <property type="gene ID" value="CLYHEMG024588"/>
</dbReference>
<dbReference type="GO" id="GO:0005524">
    <property type="term" value="F:ATP binding"/>
    <property type="evidence" value="ECO:0007669"/>
    <property type="project" value="UniProtKB-KW"/>
</dbReference>
<evidence type="ECO:0000259" key="9">
    <source>
        <dbReference type="Pfam" id="PF08544"/>
    </source>
</evidence>
<evidence type="ECO:0000259" key="10">
    <source>
        <dbReference type="Pfam" id="PF10509"/>
    </source>
</evidence>
<name>A0A7M5XK32_9CNID</name>
<dbReference type="FunFam" id="3.30.70.3170:FF:000001">
    <property type="entry name" value="galactokinase isoform X1"/>
    <property type="match status" value="1"/>
</dbReference>
<dbReference type="InterPro" id="IPR019741">
    <property type="entry name" value="Galactokinase_CS"/>
</dbReference>